<name>A0ABQ3PL77_9ACTN</name>
<organism evidence="1 2">
    <name type="scientific">Streptomyces hydrogenans</name>
    <dbReference type="NCBI Taxonomy" id="1873719"/>
    <lineage>
        <taxon>Bacteria</taxon>
        <taxon>Bacillati</taxon>
        <taxon>Actinomycetota</taxon>
        <taxon>Actinomycetes</taxon>
        <taxon>Kitasatosporales</taxon>
        <taxon>Streptomycetaceae</taxon>
        <taxon>Streptomyces</taxon>
    </lineage>
</organism>
<dbReference type="Proteomes" id="UP001052739">
    <property type="component" value="Unassembled WGS sequence"/>
</dbReference>
<reference evidence="1" key="1">
    <citation type="submission" date="2024-05" db="EMBL/GenBank/DDBJ databases">
        <title>Whole genome shotgun sequence of Streptomyces hydrogenans NBRC 13475.</title>
        <authorList>
            <person name="Komaki H."/>
            <person name="Tamura T."/>
        </authorList>
    </citation>
    <scope>NUCLEOTIDE SEQUENCE</scope>
    <source>
        <strain evidence="1">NBRC 13475</strain>
    </source>
</reference>
<comment type="caution">
    <text evidence="1">The sequence shown here is derived from an EMBL/GenBank/DDBJ whole genome shotgun (WGS) entry which is preliminary data.</text>
</comment>
<protein>
    <submittedName>
        <fullName evidence="1">Uncharacterized protein</fullName>
    </submittedName>
</protein>
<keyword evidence="2" id="KW-1185">Reference proteome</keyword>
<gene>
    <name evidence="1" type="ORF">Shyd_71490</name>
</gene>
<evidence type="ECO:0000313" key="2">
    <source>
        <dbReference type="Proteomes" id="UP001052739"/>
    </source>
</evidence>
<dbReference type="EMBL" id="BNDW01000091">
    <property type="protein sequence ID" value="GHI25778.1"/>
    <property type="molecule type" value="Genomic_DNA"/>
</dbReference>
<proteinExistence type="predicted"/>
<evidence type="ECO:0000313" key="1">
    <source>
        <dbReference type="EMBL" id="GHI25778.1"/>
    </source>
</evidence>
<accession>A0ABQ3PL77</accession>
<sequence>MKEDAYGQGGSAVGQVDAPGHLVAQGQNVGEKFEEFGSSLATRRDSTAATLIDRDAVVVVLPASIPAQIAAIMPPCGGVRWASRRTTSLSIPYGAIIRNS</sequence>